<organism evidence="1">
    <name type="scientific">uncultured marine virus</name>
    <dbReference type="NCBI Taxonomy" id="186617"/>
    <lineage>
        <taxon>Viruses</taxon>
        <taxon>environmental samples</taxon>
    </lineage>
</organism>
<name>A0A0F7L815_9VIRU</name>
<dbReference type="EMBL" id="KR029596">
    <property type="protein sequence ID" value="AKH47552.1"/>
    <property type="molecule type" value="Genomic_DNA"/>
</dbReference>
<evidence type="ECO:0000313" key="1">
    <source>
        <dbReference type="EMBL" id="AKH47552.1"/>
    </source>
</evidence>
<proteinExistence type="predicted"/>
<protein>
    <submittedName>
        <fullName evidence="1">Uncharacterized protein</fullName>
    </submittedName>
</protein>
<accession>A0A0F7L815</accession>
<reference evidence="1" key="1">
    <citation type="journal article" date="2015" name="Front. Microbiol.">
        <title>Combining genomic sequencing methods to explore viral diversity and reveal potential virus-host interactions.</title>
        <authorList>
            <person name="Chow C.E."/>
            <person name="Winget D.M."/>
            <person name="White R.A.III."/>
            <person name="Hallam S.J."/>
            <person name="Suttle C.A."/>
        </authorList>
    </citation>
    <scope>NUCLEOTIDE SEQUENCE</scope>
    <source>
        <strain evidence="1">Oxic1_1</strain>
    </source>
</reference>
<sequence>MVLISSFVALATSATGFVSTRVTSIATSTGAVTIVATSSTRPRIDLNITCLRLCF</sequence>
<reference evidence="1" key="2">
    <citation type="submission" date="2015-03" db="EMBL/GenBank/DDBJ databases">
        <authorList>
            <person name="Chow C.-E.T."/>
            <person name="Winget D.M."/>
            <person name="White R.A.III."/>
            <person name="Hallam S.J."/>
            <person name="Suttle C.A."/>
        </authorList>
    </citation>
    <scope>NUCLEOTIDE SEQUENCE</scope>
    <source>
        <strain evidence="1">Oxic1_1</strain>
    </source>
</reference>